<dbReference type="AlphaFoldDB" id="A0A1Y5EFP8"/>
<gene>
    <name evidence="1" type="ORF">A9Q75_07920</name>
</gene>
<reference evidence="2" key="1">
    <citation type="journal article" date="2017" name="Proc. Natl. Acad. Sci. U.S.A.">
        <title>Simulation of Deepwater Horizon oil plume reveals substrate specialization within a complex community of hydrocarbon degraders.</title>
        <authorList>
            <person name="Hu P."/>
            <person name="Dubinsky E.A."/>
            <person name="Probst A.J."/>
            <person name="Wang J."/>
            <person name="Sieber C.M.K."/>
            <person name="Tom L.M."/>
            <person name="Gardinali P."/>
            <person name="Banfield J.F."/>
            <person name="Atlas R.M."/>
            <person name="Andersen G.L."/>
        </authorList>
    </citation>
    <scope>NUCLEOTIDE SEQUENCE [LARGE SCALE GENOMIC DNA]</scope>
</reference>
<proteinExistence type="predicted"/>
<evidence type="ECO:0000313" key="2">
    <source>
        <dbReference type="Proteomes" id="UP000243053"/>
    </source>
</evidence>
<comment type="caution">
    <text evidence="1">The sequence shown here is derived from an EMBL/GenBank/DDBJ whole genome shotgun (WGS) entry which is preliminary data.</text>
</comment>
<protein>
    <submittedName>
        <fullName evidence="1">Uncharacterized protein</fullName>
    </submittedName>
</protein>
<accession>A0A1Y5EFP8</accession>
<name>A0A1Y5EFP8_COLPS</name>
<dbReference type="Proteomes" id="UP000243053">
    <property type="component" value="Unassembled WGS sequence"/>
</dbReference>
<organism evidence="1 2">
    <name type="scientific">Colwellia psychrerythraea</name>
    <name type="common">Vibrio psychroerythus</name>
    <dbReference type="NCBI Taxonomy" id="28229"/>
    <lineage>
        <taxon>Bacteria</taxon>
        <taxon>Pseudomonadati</taxon>
        <taxon>Pseudomonadota</taxon>
        <taxon>Gammaproteobacteria</taxon>
        <taxon>Alteromonadales</taxon>
        <taxon>Colwelliaceae</taxon>
        <taxon>Colwellia</taxon>
    </lineage>
</organism>
<evidence type="ECO:0000313" key="1">
    <source>
        <dbReference type="EMBL" id="OUR81220.1"/>
    </source>
</evidence>
<dbReference type="EMBL" id="MAAF01000050">
    <property type="protein sequence ID" value="OUR81220.1"/>
    <property type="molecule type" value="Genomic_DNA"/>
</dbReference>
<sequence length="64" mass="7760">MKYLIHMLAHFFRVYRNCKNHIKASLKNIARRELFFKLFTHKNNGDNDKILASNLIARIHKDYK</sequence>